<feature type="compositionally biased region" description="Low complexity" evidence="2">
    <location>
        <begin position="427"/>
        <end position="438"/>
    </location>
</feature>
<feature type="compositionally biased region" description="Polar residues" evidence="2">
    <location>
        <begin position="127"/>
        <end position="138"/>
    </location>
</feature>
<dbReference type="WBParaSite" id="PDA_v2.g18818.t1">
    <property type="protein sequence ID" value="PDA_v2.g18818.t1"/>
    <property type="gene ID" value="PDA_v2.g18818"/>
</dbReference>
<dbReference type="CDD" id="cd00054">
    <property type="entry name" value="EGF_CA"/>
    <property type="match status" value="1"/>
</dbReference>
<comment type="caution">
    <text evidence="1">Lacks conserved residue(s) required for the propagation of feature annotation.</text>
</comment>
<evidence type="ECO:0000313" key="6">
    <source>
        <dbReference type="WBParaSite" id="PDA_v2.g18818.t1"/>
    </source>
</evidence>
<feature type="region of interest" description="Disordered" evidence="2">
    <location>
        <begin position="427"/>
        <end position="492"/>
    </location>
</feature>
<feature type="transmembrane region" description="Helical" evidence="3">
    <location>
        <begin position="1077"/>
        <end position="1100"/>
    </location>
</feature>
<keyword evidence="3" id="KW-0472">Membrane</keyword>
<keyword evidence="3" id="KW-0812">Transmembrane</keyword>
<keyword evidence="3" id="KW-1133">Transmembrane helix</keyword>
<feature type="transmembrane region" description="Helical" evidence="3">
    <location>
        <begin position="1167"/>
        <end position="1194"/>
    </location>
</feature>
<keyword evidence="1" id="KW-1015">Disulfide bond</keyword>
<protein>
    <submittedName>
        <fullName evidence="6">EGF-like domain-containing protein</fullName>
    </submittedName>
</protein>
<proteinExistence type="predicted"/>
<feature type="region of interest" description="Disordered" evidence="2">
    <location>
        <begin position="1607"/>
        <end position="1641"/>
    </location>
</feature>
<organism evidence="5 6">
    <name type="scientific">Panagrolaimus davidi</name>
    <dbReference type="NCBI Taxonomy" id="227884"/>
    <lineage>
        <taxon>Eukaryota</taxon>
        <taxon>Metazoa</taxon>
        <taxon>Ecdysozoa</taxon>
        <taxon>Nematoda</taxon>
        <taxon>Chromadorea</taxon>
        <taxon>Rhabditida</taxon>
        <taxon>Tylenchina</taxon>
        <taxon>Panagrolaimomorpha</taxon>
        <taxon>Panagrolaimoidea</taxon>
        <taxon>Panagrolaimidae</taxon>
        <taxon>Panagrolaimus</taxon>
    </lineage>
</organism>
<feature type="compositionally biased region" description="Low complexity" evidence="2">
    <location>
        <begin position="446"/>
        <end position="486"/>
    </location>
</feature>
<evidence type="ECO:0000313" key="5">
    <source>
        <dbReference type="Proteomes" id="UP000887578"/>
    </source>
</evidence>
<keyword evidence="1" id="KW-0245">EGF-like domain</keyword>
<feature type="disulfide bond" evidence="1">
    <location>
        <begin position="977"/>
        <end position="986"/>
    </location>
</feature>
<reference evidence="6" key="1">
    <citation type="submission" date="2022-11" db="UniProtKB">
        <authorList>
            <consortium name="WormBaseParasite"/>
        </authorList>
    </citation>
    <scope>IDENTIFICATION</scope>
</reference>
<feature type="compositionally biased region" description="Low complexity" evidence="2">
    <location>
        <begin position="639"/>
        <end position="664"/>
    </location>
</feature>
<dbReference type="PROSITE" id="PS50026">
    <property type="entry name" value="EGF_3"/>
    <property type="match status" value="1"/>
</dbReference>
<sequence>MLHFLTKCVLNDNFFNLVLDAFDKYVSYCENPTTAPPELNGITHAYDKYVSYCDNPTTAPPELNGITPDDCIIIVQPNLFCPVSTTQMFKTSTSADNTRITVESSTKTPQMSTSSIVEYTNFTVETSSIASETSTNSPLKEKTTADTSVKSSQTMTSFSTQLTTVDENIPSSDSTTTTTTISPLTSSAEKITSTVKLSVTPSLETTPKQRQSATSSKHSTQTNTKKAITKPTDSSVYKTTSIPSNGQTSSTTPEPIGKQQSTTKLDVPSSATLLSSISSSISKETSDQPTTISDVVSSTTTGQESTAVVDDSITIESNELTVAFDVTSTTEIPFTIEQEQNTADSEILTTKKYTTTEVAFLTSKSAEDNENTATFSDSTSFSPSTVTTASPTTKANVHSTASITNSIDEKLTTTISSTSYIKPTITSTATSTVGTDSTIEIEKTQTESVTTTSTTSEKQTTTSHNIKTESSTSTTTASTTSVSTESITDDRATATETLQSTAASTKIYSASSSEIPLTTTTTTSVPATTTTTILQRSETTTIDEKSTPKSNDKTSVSTVPSKFEQKTTTKVETEETMASVVSTLGTNIDESTTTKKDPIFVQTTVNELRSSTVVTESAVESSTIVPTTQISLSSNVPQETSTTSLPSKTSTTEKPSTTTSEPKSQLTTVKITETSTPEIKSTTETAIPSTTSASSSCKSVCPSEFFEGDYACFKFIQPNNTQRWQYNDFQNACDSMDGVIASFNDFGYLNNIKLFKKMTRSKNMKNTFVFTNAIPTSNFYKTRFIPAINFTGLSSTSVPFVGLKQMQKYQNVSALCRVGKSCQPYTCPIEEFFLPKTSKYLGTFAPATTVLKANETLNIYCMGELKRKIEVKCDRRGYLLPDSSSINCKGETEMETETEEDAETEMETEDGVVKSCFECKQNQTASCDDLKNGTFYCNCTENYFGKTCKNLPNACKNVTCLNGGSCENRFSYAKCHCEQSYSGTFCQHDFYSNDGEEWKMRFIANAAAATVVAVETIRIKGKSYQPLSLKSGNLPSGRCRFFASFFGALAFLFRIKFESPDSPYASEHGFCALTFSMAITCCFMALSGMIAESILALGIIQNKITNAFKGNGANRKNRVKIRKFYIFITFVAFVPSAIFSYYSGYMVTGRSCVGVLPWTHYGPSTQYAGFALAFFMSAYALTASGIALYARWLINVNNFEIRRRYDADSYSPFAYGIEIWPIEIGVRYCLYAVRPILFVFAWFAFIASAELFDWWATYLATAASCIYSAFCFIHDATGLFADLNTWTNILMSWAPRCLAPTFNYVNLRTRDEVIRVLKWKKYENEKAERVNGGPEIRYPVPFNPFEETLRRMRTDPTINASRLLKLTIPVGLQRIVVKKWTIIYLKARAAKKPQHAAMEALWEYIQNNPLAAPGYPAAAFTALYHNFWENMAFYDRLKDTDPSTKAIFELAIKMLESRPYKSHETTEILDSRFSDGRTIVIACIDDPPICYDHQQRAYDKLEKECSKITEAAMKKDETETAKMVQRYPHIFTVYEDPINGKIIDNRPTTFRDYLLNEKRPYFIGPRTKKNQLPPGVTYLDYTSYFLRTTTPFNWRKKYNPEFYPELLEQHEAEPLPQQPQHIPPQPDNDDLPQSDDPLGLS</sequence>
<dbReference type="InterPro" id="IPR000742">
    <property type="entry name" value="EGF"/>
</dbReference>
<feature type="compositionally biased region" description="Low complexity" evidence="2">
    <location>
        <begin position="372"/>
        <end position="393"/>
    </location>
</feature>
<feature type="domain" description="EGF-like" evidence="4">
    <location>
        <begin position="951"/>
        <end position="987"/>
    </location>
</feature>
<evidence type="ECO:0000256" key="1">
    <source>
        <dbReference type="PROSITE-ProRule" id="PRU00076"/>
    </source>
</evidence>
<name>A0A914PLH0_9BILA</name>
<feature type="region of interest" description="Disordered" evidence="2">
    <location>
        <begin position="370"/>
        <end position="393"/>
    </location>
</feature>
<feature type="compositionally biased region" description="Polar residues" evidence="2">
    <location>
        <begin position="188"/>
        <end position="264"/>
    </location>
</feature>
<feature type="compositionally biased region" description="Low complexity" evidence="2">
    <location>
        <begin position="290"/>
        <end position="301"/>
    </location>
</feature>
<evidence type="ECO:0000256" key="3">
    <source>
        <dbReference type="SAM" id="Phobius"/>
    </source>
</evidence>
<feature type="region of interest" description="Disordered" evidence="2">
    <location>
        <begin position="630"/>
        <end position="670"/>
    </location>
</feature>
<accession>A0A914PLH0</accession>
<keyword evidence="5" id="KW-1185">Reference proteome</keyword>
<feature type="compositionally biased region" description="Polar residues" evidence="2">
    <location>
        <begin position="145"/>
        <end position="170"/>
    </location>
</feature>
<feature type="region of interest" description="Disordered" evidence="2">
    <location>
        <begin position="536"/>
        <end position="561"/>
    </location>
</feature>
<evidence type="ECO:0000259" key="4">
    <source>
        <dbReference type="PROSITE" id="PS50026"/>
    </source>
</evidence>
<feature type="compositionally biased region" description="Basic and acidic residues" evidence="2">
    <location>
        <begin position="542"/>
        <end position="552"/>
    </location>
</feature>
<feature type="compositionally biased region" description="Low complexity" evidence="2">
    <location>
        <begin position="269"/>
        <end position="283"/>
    </location>
</feature>
<dbReference type="Proteomes" id="UP000887578">
    <property type="component" value="Unplaced"/>
</dbReference>
<dbReference type="PROSITE" id="PS00022">
    <property type="entry name" value="EGF_1"/>
    <property type="match status" value="2"/>
</dbReference>
<evidence type="ECO:0000256" key="2">
    <source>
        <dbReference type="SAM" id="MobiDB-lite"/>
    </source>
</evidence>
<dbReference type="Gene3D" id="2.10.25.10">
    <property type="entry name" value="Laminin"/>
    <property type="match status" value="1"/>
</dbReference>
<feature type="region of interest" description="Disordered" evidence="2">
    <location>
        <begin position="127"/>
        <end position="305"/>
    </location>
</feature>
<feature type="transmembrane region" description="Helical" evidence="3">
    <location>
        <begin position="1124"/>
        <end position="1147"/>
    </location>
</feature>
<feature type="transmembrane region" description="Helical" evidence="3">
    <location>
        <begin position="1228"/>
        <end position="1249"/>
    </location>
</feature>
<feature type="compositionally biased region" description="Low complexity" evidence="2">
    <location>
        <begin position="171"/>
        <end position="187"/>
    </location>
</feature>